<dbReference type="RefSeq" id="WP_048181879.1">
    <property type="nucleotide sequence ID" value="NZ_CP009508.1"/>
</dbReference>
<evidence type="ECO:0000256" key="10">
    <source>
        <dbReference type="ARBA" id="ARBA00048988"/>
    </source>
</evidence>
<dbReference type="InterPro" id="IPR027417">
    <property type="entry name" value="P-loop_NTPase"/>
</dbReference>
<sequence length="591" mass="69487">MIDDPSQDIAINYPVESSLFVTAPPGYGKTYVMTKRVEYLISRECIIPPQKLLVLTFSNAAADEMKKRLVKNIPNVERYVDVMNFHTFAYKLLRCYGNYIGISRFFTIVDESKKREYKSNYYRTYIESSSSKWGREADFVSEYNTWYNKKFLQGTDYIDVENEMTFENLRSSMNEDLINKENLDFDHLLFKAIDLLQQNGYVKNLFLNKYPILLADEFQDTNYIQYKLFKEIGIDSNGTKKAVYVMGDKKQTIMRFQGANPDNIAFLIQDFNCNMHQLNKNHRADSEHILHITKKLRDPSFFVSEAKHEIYIHNTVKEEIKKIIEVIMKLLQNGVNLHNICILFPQKRTSNCIKKVFEENSIEYVDISDFKMDSITEEYSALIEGIRNQIEEKCAKKSVRRIIDELIDENYSGESKNTILLTTIRKFSSSFDRGHFSSMEVWKRLQEFYNCIQMEIDWVQLVKSNVRNKVYLSTIHGSKGLEFDYIFMIGIVNFKMPHSTLCFPCSNFRNPQQVDISESKDLFYVGVSRAIKEIIFFYSKQDEQNLAIRSRKISCVFKDIAECLKFIDIENNTYDFGNERINELLCFNNCR</sequence>
<dbReference type="PATRIC" id="fig|1434118.4.peg.2205"/>
<dbReference type="EC" id="5.6.2.4" evidence="9"/>
<dbReference type="Pfam" id="PF00580">
    <property type="entry name" value="UvrD-helicase"/>
    <property type="match status" value="1"/>
</dbReference>
<keyword evidence="7" id="KW-0413">Isomerase</keyword>
<dbReference type="Pfam" id="PF13361">
    <property type="entry name" value="UvrD_C"/>
    <property type="match status" value="1"/>
</dbReference>
<dbReference type="Gene3D" id="1.10.10.160">
    <property type="match status" value="1"/>
</dbReference>
<dbReference type="KEGG" id="msj:MSSAC_1730"/>
<evidence type="ECO:0000256" key="5">
    <source>
        <dbReference type="ARBA" id="ARBA00022840"/>
    </source>
</evidence>
<keyword evidence="5 11" id="KW-0067">ATP-binding</keyword>
<dbReference type="AlphaFoldDB" id="A0A0E3PLS2"/>
<reference evidence="13 14" key="1">
    <citation type="submission" date="2014-07" db="EMBL/GenBank/DDBJ databases">
        <title>Methanogenic archaea and the global carbon cycle.</title>
        <authorList>
            <person name="Henriksen J.R."/>
            <person name="Luke J."/>
            <person name="Reinhart S."/>
            <person name="Benedict M.N."/>
            <person name="Youngblut N.D."/>
            <person name="Metcalf M.E."/>
            <person name="Whitaker R.J."/>
            <person name="Metcalf W.W."/>
        </authorList>
    </citation>
    <scope>NUCLEOTIDE SEQUENCE [LARGE SCALE GENOMIC DNA]</scope>
    <source>
        <strain evidence="13 14">C2J</strain>
    </source>
</reference>
<name>A0A0E3PLS2_9EURY</name>
<evidence type="ECO:0000259" key="12">
    <source>
        <dbReference type="PROSITE" id="PS51198"/>
    </source>
</evidence>
<dbReference type="Proteomes" id="UP000033123">
    <property type="component" value="Chromosome"/>
</dbReference>
<dbReference type="PROSITE" id="PS51198">
    <property type="entry name" value="UVRD_HELICASE_ATP_BIND"/>
    <property type="match status" value="1"/>
</dbReference>
<keyword evidence="2 11" id="KW-0547">Nucleotide-binding</keyword>
<dbReference type="GO" id="GO:0005524">
    <property type="term" value="F:ATP binding"/>
    <property type="evidence" value="ECO:0007669"/>
    <property type="project" value="UniProtKB-UniRule"/>
</dbReference>
<evidence type="ECO:0000256" key="9">
    <source>
        <dbReference type="ARBA" id="ARBA00034808"/>
    </source>
</evidence>
<keyword evidence="3 11" id="KW-0378">Hydrolase</keyword>
<dbReference type="SUPFAM" id="SSF52540">
    <property type="entry name" value="P-loop containing nucleoside triphosphate hydrolases"/>
    <property type="match status" value="1"/>
</dbReference>
<dbReference type="HOGENOM" id="CLU_453248_0_0_2"/>
<dbReference type="InterPro" id="IPR014016">
    <property type="entry name" value="UvrD-like_ATP-bd"/>
</dbReference>
<dbReference type="GO" id="GO:0043138">
    <property type="term" value="F:3'-5' DNA helicase activity"/>
    <property type="evidence" value="ECO:0007669"/>
    <property type="project" value="UniProtKB-EC"/>
</dbReference>
<dbReference type="CDD" id="cd17932">
    <property type="entry name" value="DEXQc_UvrD"/>
    <property type="match status" value="1"/>
</dbReference>
<protein>
    <recommendedName>
        <fullName evidence="9">DNA 3'-5' helicase</fullName>
        <ecNumber evidence="9">5.6.2.4</ecNumber>
    </recommendedName>
</protein>
<comment type="catalytic activity">
    <reaction evidence="10">
        <text>ATP + H2O = ADP + phosphate + H(+)</text>
        <dbReference type="Rhea" id="RHEA:13065"/>
        <dbReference type="ChEBI" id="CHEBI:15377"/>
        <dbReference type="ChEBI" id="CHEBI:15378"/>
        <dbReference type="ChEBI" id="CHEBI:30616"/>
        <dbReference type="ChEBI" id="CHEBI:43474"/>
        <dbReference type="ChEBI" id="CHEBI:456216"/>
        <dbReference type="EC" id="5.6.2.4"/>
    </reaction>
</comment>
<evidence type="ECO:0000256" key="7">
    <source>
        <dbReference type="ARBA" id="ARBA00023235"/>
    </source>
</evidence>
<proteinExistence type="inferred from homology"/>
<dbReference type="InterPro" id="IPR014017">
    <property type="entry name" value="DNA_helicase_UvrD-like_C"/>
</dbReference>
<dbReference type="Gene3D" id="1.10.486.10">
    <property type="entry name" value="PCRA, domain 4"/>
    <property type="match status" value="1"/>
</dbReference>
<evidence type="ECO:0000256" key="11">
    <source>
        <dbReference type="PROSITE-ProRule" id="PRU00560"/>
    </source>
</evidence>
<comment type="similarity">
    <text evidence="1">Belongs to the helicase family. UvrD subfamily.</text>
</comment>
<dbReference type="PANTHER" id="PTHR11070:SF2">
    <property type="entry name" value="ATP-DEPENDENT DNA HELICASE SRS2"/>
    <property type="match status" value="1"/>
</dbReference>
<dbReference type="InterPro" id="IPR013986">
    <property type="entry name" value="DExx_box_DNA_helicase_dom_sf"/>
</dbReference>
<dbReference type="PANTHER" id="PTHR11070">
    <property type="entry name" value="UVRD / RECB / PCRA DNA HELICASE FAMILY MEMBER"/>
    <property type="match status" value="1"/>
</dbReference>
<organism evidence="13 14">
    <name type="scientific">Methanosarcina siciliae C2J</name>
    <dbReference type="NCBI Taxonomy" id="1434118"/>
    <lineage>
        <taxon>Archaea</taxon>
        <taxon>Methanobacteriati</taxon>
        <taxon>Methanobacteriota</taxon>
        <taxon>Stenosarchaea group</taxon>
        <taxon>Methanomicrobia</taxon>
        <taxon>Methanosarcinales</taxon>
        <taxon>Methanosarcinaceae</taxon>
        <taxon>Methanosarcina</taxon>
    </lineage>
</organism>
<dbReference type="STRING" id="1434118.MSSAC_1730"/>
<keyword evidence="4 11" id="KW-0347">Helicase</keyword>
<evidence type="ECO:0000313" key="14">
    <source>
        <dbReference type="Proteomes" id="UP000033123"/>
    </source>
</evidence>
<evidence type="ECO:0000256" key="8">
    <source>
        <dbReference type="ARBA" id="ARBA00034617"/>
    </source>
</evidence>
<gene>
    <name evidence="13" type="ORF">MSSAC_1730</name>
</gene>
<dbReference type="GO" id="GO:0003677">
    <property type="term" value="F:DNA binding"/>
    <property type="evidence" value="ECO:0007669"/>
    <property type="project" value="UniProtKB-KW"/>
</dbReference>
<evidence type="ECO:0000256" key="3">
    <source>
        <dbReference type="ARBA" id="ARBA00022801"/>
    </source>
</evidence>
<keyword evidence="6" id="KW-0238">DNA-binding</keyword>
<evidence type="ECO:0000256" key="2">
    <source>
        <dbReference type="ARBA" id="ARBA00022741"/>
    </source>
</evidence>
<evidence type="ECO:0000313" key="13">
    <source>
        <dbReference type="EMBL" id="AKB36320.1"/>
    </source>
</evidence>
<feature type="domain" description="UvrD-like helicase ATP-binding" evidence="12">
    <location>
        <begin position="2"/>
        <end position="285"/>
    </location>
</feature>
<dbReference type="GO" id="GO:0016787">
    <property type="term" value="F:hydrolase activity"/>
    <property type="evidence" value="ECO:0007669"/>
    <property type="project" value="UniProtKB-UniRule"/>
</dbReference>
<comment type="catalytic activity">
    <reaction evidence="8">
        <text>Couples ATP hydrolysis with the unwinding of duplex DNA by translocating in the 3'-5' direction.</text>
        <dbReference type="EC" id="5.6.2.4"/>
    </reaction>
</comment>
<accession>A0A0E3PLS2</accession>
<dbReference type="InterPro" id="IPR000212">
    <property type="entry name" value="DNA_helicase_UvrD/REP"/>
</dbReference>
<evidence type="ECO:0000256" key="1">
    <source>
        <dbReference type="ARBA" id="ARBA00009922"/>
    </source>
</evidence>
<evidence type="ECO:0000256" key="6">
    <source>
        <dbReference type="ARBA" id="ARBA00023125"/>
    </source>
</evidence>
<feature type="binding site" evidence="11">
    <location>
        <begin position="23"/>
        <end position="30"/>
    </location>
    <ligand>
        <name>ATP</name>
        <dbReference type="ChEBI" id="CHEBI:30616"/>
    </ligand>
</feature>
<dbReference type="GO" id="GO:0000725">
    <property type="term" value="P:recombinational repair"/>
    <property type="evidence" value="ECO:0007669"/>
    <property type="project" value="TreeGrafter"/>
</dbReference>
<dbReference type="Gene3D" id="3.40.50.300">
    <property type="entry name" value="P-loop containing nucleotide triphosphate hydrolases"/>
    <property type="match status" value="3"/>
</dbReference>
<dbReference type="EMBL" id="CP009508">
    <property type="protein sequence ID" value="AKB36320.1"/>
    <property type="molecule type" value="Genomic_DNA"/>
</dbReference>
<evidence type="ECO:0000256" key="4">
    <source>
        <dbReference type="ARBA" id="ARBA00022806"/>
    </source>
</evidence>
<dbReference type="GeneID" id="24871345"/>